<dbReference type="RefSeq" id="WP_160381725.1">
    <property type="nucleotide sequence ID" value="NZ_WNXQ01000002.1"/>
</dbReference>
<dbReference type="EMBL" id="WNXQ01000002">
    <property type="protein sequence ID" value="MWB77473.1"/>
    <property type="molecule type" value="Genomic_DNA"/>
</dbReference>
<name>A0A844W9E2_9RHOB</name>
<feature type="chain" id="PRO_5032428420" evidence="1">
    <location>
        <begin position="27"/>
        <end position="140"/>
    </location>
</feature>
<comment type="caution">
    <text evidence="2">The sequence shown here is derived from an EMBL/GenBank/DDBJ whole genome shotgun (WGS) entry which is preliminary data.</text>
</comment>
<keyword evidence="3" id="KW-1185">Reference proteome</keyword>
<dbReference type="Proteomes" id="UP000443843">
    <property type="component" value="Unassembled WGS sequence"/>
</dbReference>
<keyword evidence="1" id="KW-0732">Signal</keyword>
<evidence type="ECO:0000313" key="2">
    <source>
        <dbReference type="EMBL" id="MWB77473.1"/>
    </source>
</evidence>
<dbReference type="AlphaFoldDB" id="A0A844W9E2"/>
<sequence>MRDHIAPRGLVAGLLLSALLAGGAAAEGARLMLDCAFVTSCLGGGACEAAEGAVRFAIAPMETDAEGAGDYTVIVDRGQAMPARALSRIGPFSWSPGPGRLHALSLTGEDSALWLRQITDSGTGAPPSAEIEILHCEVTQ</sequence>
<proteinExistence type="predicted"/>
<evidence type="ECO:0000313" key="3">
    <source>
        <dbReference type="Proteomes" id="UP000443843"/>
    </source>
</evidence>
<gene>
    <name evidence="2" type="ORF">GLS40_05500</name>
</gene>
<evidence type="ECO:0000256" key="1">
    <source>
        <dbReference type="SAM" id="SignalP"/>
    </source>
</evidence>
<accession>A0A844W9E2</accession>
<feature type="signal peptide" evidence="1">
    <location>
        <begin position="1"/>
        <end position="26"/>
    </location>
</feature>
<organism evidence="2 3">
    <name type="scientific">Pseudooceanicola pacificus</name>
    <dbReference type="NCBI Taxonomy" id="2676438"/>
    <lineage>
        <taxon>Bacteria</taxon>
        <taxon>Pseudomonadati</taxon>
        <taxon>Pseudomonadota</taxon>
        <taxon>Alphaproteobacteria</taxon>
        <taxon>Rhodobacterales</taxon>
        <taxon>Paracoccaceae</taxon>
        <taxon>Pseudooceanicola</taxon>
    </lineage>
</organism>
<reference evidence="2 3" key="1">
    <citation type="submission" date="2019-11" db="EMBL/GenBank/DDBJ databases">
        <title>Pseudooceanicola pacifica sp. nov., isolated from deep-sea sediment of the Pacific Ocean.</title>
        <authorList>
            <person name="Lyu L."/>
        </authorList>
    </citation>
    <scope>NUCLEOTIDE SEQUENCE [LARGE SCALE GENOMIC DNA]</scope>
    <source>
        <strain evidence="2 3">216_PA32_1</strain>
    </source>
</reference>
<protein>
    <submittedName>
        <fullName evidence="2">Uncharacterized protein</fullName>
    </submittedName>
</protein>